<accession>A0ABW3KNU8</accession>
<feature type="non-terminal residue" evidence="2">
    <location>
        <position position="1"/>
    </location>
</feature>
<proteinExistence type="predicted"/>
<name>A0ABW3KNU8_9FLAO</name>
<dbReference type="RefSeq" id="WP_386115234.1">
    <property type="nucleotide sequence ID" value="NZ_JBHTKM010000035.1"/>
</dbReference>
<evidence type="ECO:0000313" key="2">
    <source>
        <dbReference type="EMBL" id="MFD1015487.1"/>
    </source>
</evidence>
<keyword evidence="1" id="KW-0812">Transmembrane</keyword>
<keyword evidence="3" id="KW-1185">Reference proteome</keyword>
<reference evidence="3" key="1">
    <citation type="journal article" date="2019" name="Int. J. Syst. Evol. Microbiol.">
        <title>The Global Catalogue of Microorganisms (GCM) 10K type strain sequencing project: providing services to taxonomists for standard genome sequencing and annotation.</title>
        <authorList>
            <consortium name="The Broad Institute Genomics Platform"/>
            <consortium name="The Broad Institute Genome Sequencing Center for Infectious Disease"/>
            <person name="Wu L."/>
            <person name="Ma J."/>
        </authorList>
    </citation>
    <scope>NUCLEOTIDE SEQUENCE [LARGE SCALE GENOMIC DNA]</scope>
    <source>
        <strain evidence="3">CCUG 56098</strain>
    </source>
</reference>
<comment type="caution">
    <text evidence="2">The sequence shown here is derived from an EMBL/GenBank/DDBJ whole genome shotgun (WGS) entry which is preliminary data.</text>
</comment>
<evidence type="ECO:0000256" key="1">
    <source>
        <dbReference type="SAM" id="Phobius"/>
    </source>
</evidence>
<feature type="transmembrane region" description="Helical" evidence="1">
    <location>
        <begin position="12"/>
        <end position="34"/>
    </location>
</feature>
<dbReference type="EMBL" id="JBHTKM010000035">
    <property type="protein sequence ID" value="MFD1015487.1"/>
    <property type="molecule type" value="Genomic_DNA"/>
</dbReference>
<protein>
    <submittedName>
        <fullName evidence="2">Uncharacterized protein</fullName>
    </submittedName>
</protein>
<sequence>VVTHLRKTKDILIFVFAIIVVSALTYVIFLFFYVQKRYAEIHTDTKSIFTESRYLYGISSNDNLKLRTEYLLIKTVRDSIIKYEYKSTTDSTRNLKVSYLTKNQEIQFDLTDYVKYESKTIRSNSNSEIWFDMYEMKEPIIDGMSPVMFNKDYGILAIANPLGGSAFFMDKQNDSLQVMKISKKLY</sequence>
<keyword evidence="1" id="KW-0472">Membrane</keyword>
<keyword evidence="1" id="KW-1133">Transmembrane helix</keyword>
<evidence type="ECO:0000313" key="3">
    <source>
        <dbReference type="Proteomes" id="UP001597086"/>
    </source>
</evidence>
<gene>
    <name evidence="2" type="ORF">ACFQ13_06105</name>
</gene>
<dbReference type="Proteomes" id="UP001597086">
    <property type="component" value="Unassembled WGS sequence"/>
</dbReference>
<organism evidence="2 3">
    <name type="scientific">Winogradskyella rapida</name>
    <dbReference type="NCBI Taxonomy" id="549701"/>
    <lineage>
        <taxon>Bacteria</taxon>
        <taxon>Pseudomonadati</taxon>
        <taxon>Bacteroidota</taxon>
        <taxon>Flavobacteriia</taxon>
        <taxon>Flavobacteriales</taxon>
        <taxon>Flavobacteriaceae</taxon>
        <taxon>Winogradskyella</taxon>
    </lineage>
</organism>